<evidence type="ECO:0000313" key="4">
    <source>
        <dbReference type="EMBL" id="SDS29028.1"/>
    </source>
</evidence>
<dbReference type="Proteomes" id="UP000198983">
    <property type="component" value="Chromosome I"/>
</dbReference>
<keyword evidence="5" id="KW-1185">Reference proteome</keyword>
<proteinExistence type="predicted"/>
<sequence>MDSSRPAGVTVPNASGNNGRAIAFFFARSCLQKSTSQLNLGSVKQRLNHDERGICMERVKTLGNCGRRPRLGHVVALTALLFLCGGTAACGAEQKNDAVSSATPSNTATPSHTPSQTPSQTPTPTSTPSPAALTQGTPSPTPTTVYRVVRTTETIPYESRTVNSAALKKGTIRLKQNGRNGLRTKVFRIAVRGGVEVGRTLVNTTVREPVTQVTLRGTRVPRPAPQPKSACDPNYTGACVPIASDVDCGGGSGNGPAYVYGTVKVVGTDIYDLDRDGDGYGCD</sequence>
<dbReference type="InterPro" id="IPR011098">
    <property type="entry name" value="G5_dom"/>
</dbReference>
<accession>A0A1H1QZS5</accession>
<dbReference type="Pfam" id="PF07501">
    <property type="entry name" value="G5"/>
    <property type="match status" value="1"/>
</dbReference>
<keyword evidence="1" id="KW-0732">Signal</keyword>
<dbReference type="AlphaFoldDB" id="A0A1H1QZS5"/>
<feature type="region of interest" description="Disordered" evidence="2">
    <location>
        <begin position="98"/>
        <end position="144"/>
    </location>
</feature>
<feature type="domain" description="G5" evidence="3">
    <location>
        <begin position="141"/>
        <end position="220"/>
    </location>
</feature>
<dbReference type="SMART" id="SM01208">
    <property type="entry name" value="G5"/>
    <property type="match status" value="1"/>
</dbReference>
<evidence type="ECO:0000313" key="5">
    <source>
        <dbReference type="Proteomes" id="UP000198983"/>
    </source>
</evidence>
<name>A0A1H1QZS5_9ACTN</name>
<dbReference type="Gene3D" id="2.20.230.10">
    <property type="entry name" value="Resuscitation-promoting factor rpfb"/>
    <property type="match status" value="1"/>
</dbReference>
<protein>
    <submittedName>
        <fullName evidence="4">G5 domain-containing protein</fullName>
    </submittedName>
</protein>
<reference evidence="4 5" key="1">
    <citation type="submission" date="2016-10" db="EMBL/GenBank/DDBJ databases">
        <authorList>
            <person name="de Groot N.N."/>
        </authorList>
    </citation>
    <scope>NUCLEOTIDE SEQUENCE [LARGE SCALE GENOMIC DNA]</scope>
    <source>
        <strain evidence="4 5">DSM 22024</strain>
    </source>
</reference>
<organism evidence="4 5">
    <name type="scientific">Actinopolymorpha singaporensis</name>
    <dbReference type="NCBI Taxonomy" id="117157"/>
    <lineage>
        <taxon>Bacteria</taxon>
        <taxon>Bacillati</taxon>
        <taxon>Actinomycetota</taxon>
        <taxon>Actinomycetes</taxon>
        <taxon>Propionibacteriales</taxon>
        <taxon>Actinopolymorphaceae</taxon>
        <taxon>Actinopolymorpha</taxon>
    </lineage>
</organism>
<evidence type="ECO:0000256" key="2">
    <source>
        <dbReference type="SAM" id="MobiDB-lite"/>
    </source>
</evidence>
<evidence type="ECO:0000259" key="3">
    <source>
        <dbReference type="PROSITE" id="PS51109"/>
    </source>
</evidence>
<dbReference type="PROSITE" id="PS51109">
    <property type="entry name" value="G5"/>
    <property type="match status" value="1"/>
</dbReference>
<gene>
    <name evidence="4" type="ORF">SAMN04489717_2217</name>
</gene>
<dbReference type="EMBL" id="LT629732">
    <property type="protein sequence ID" value="SDS29028.1"/>
    <property type="molecule type" value="Genomic_DNA"/>
</dbReference>
<evidence type="ECO:0000256" key="1">
    <source>
        <dbReference type="ARBA" id="ARBA00022729"/>
    </source>
</evidence>